<keyword evidence="3" id="KW-1185">Reference proteome</keyword>
<evidence type="ECO:0000313" key="3">
    <source>
        <dbReference type="Proteomes" id="UP000246303"/>
    </source>
</evidence>
<proteinExistence type="predicted"/>
<dbReference type="Proteomes" id="UP000246303">
    <property type="component" value="Unassembled WGS sequence"/>
</dbReference>
<gene>
    <name evidence="2" type="ORF">CVS29_06055</name>
</gene>
<evidence type="ECO:0000256" key="1">
    <source>
        <dbReference type="SAM" id="MobiDB-lite"/>
    </source>
</evidence>
<reference evidence="2 3" key="1">
    <citation type="submission" date="2018-05" db="EMBL/GenBank/DDBJ databases">
        <title>Genetic diversity of glacier-inhabiting Cryobacterium bacteria in China and description of Cryobacterium mengkeensis sp. nov. and Arthrobacter glacialis sp. nov.</title>
        <authorList>
            <person name="Liu Q."/>
            <person name="Xin Y.-H."/>
        </authorList>
    </citation>
    <scope>NUCLEOTIDE SEQUENCE [LARGE SCALE GENOMIC DNA]</scope>
    <source>
        <strain evidence="2 3">GP3</strain>
    </source>
</reference>
<organism evidence="2 3">
    <name type="scientific">Arthrobacter psychrochitiniphilus</name>
    <dbReference type="NCBI Taxonomy" id="291045"/>
    <lineage>
        <taxon>Bacteria</taxon>
        <taxon>Bacillati</taxon>
        <taxon>Actinomycetota</taxon>
        <taxon>Actinomycetes</taxon>
        <taxon>Micrococcales</taxon>
        <taxon>Micrococcaceae</taxon>
        <taxon>Arthrobacter</taxon>
    </lineage>
</organism>
<dbReference type="AlphaFoldDB" id="A0A2V3DZL2"/>
<evidence type="ECO:0000313" key="2">
    <source>
        <dbReference type="EMBL" id="PXA66261.1"/>
    </source>
</evidence>
<dbReference type="EMBL" id="QHLZ01000003">
    <property type="protein sequence ID" value="PXA66261.1"/>
    <property type="molecule type" value="Genomic_DNA"/>
</dbReference>
<protein>
    <submittedName>
        <fullName evidence="2">Uncharacterized protein</fullName>
    </submittedName>
</protein>
<feature type="region of interest" description="Disordered" evidence="1">
    <location>
        <begin position="1"/>
        <end position="21"/>
    </location>
</feature>
<name>A0A2V3DZL2_9MICC</name>
<sequence length="92" mass="9526">MSGRGSTVIYPGVDPGFEGMEAGRDQLTSRRVEPWTAMLKCPAKFSCAAPDPDGPPAPLAPLPEPVAEAGLELTAGAQGPTARPLVSESHEK</sequence>
<comment type="caution">
    <text evidence="2">The sequence shown here is derived from an EMBL/GenBank/DDBJ whole genome shotgun (WGS) entry which is preliminary data.</text>
</comment>
<accession>A0A2V3DZL2</accession>
<feature type="region of interest" description="Disordered" evidence="1">
    <location>
        <begin position="73"/>
        <end position="92"/>
    </location>
</feature>